<feature type="binding site" evidence="11">
    <location>
        <position position="24"/>
    </location>
    <ligand>
        <name>Zn(2+)</name>
        <dbReference type="ChEBI" id="CHEBI:29105"/>
    </ligand>
</feature>
<feature type="domain" description="ZAD" evidence="14">
    <location>
        <begin position="19"/>
        <end position="92"/>
    </location>
</feature>
<dbReference type="Gene3D" id="3.30.160.60">
    <property type="entry name" value="Classic Zinc Finger"/>
    <property type="match status" value="8"/>
</dbReference>
<sequence length="826" mass="94285">MAIPHDDVMANDPAQLVGDECRICLKSCTEACQRLFRDDGGIPEKLMAVAAVQVLEGDGLPTCICLSCNHLLDMSYDFRCQIQNTDVKLRQILQAQIQPELHEKDAKDSLIIKDMVSLSNVVSCKKDNHTLGQDIYSSHDIVTLDNTAVQMSDMLISDESHISHKFMQKTKIMEPDEKDASYALKENVHNEEIMEVALCHEVHVDNTVVDHSDQLSNSTTEDRCVKQEQELMLPEDNEIENLTDENREDTLKIQVKNDVLLEDFDSHDISKEIAALKTDNQNAKGANCSDDEEKPLINRTTRQKCLHCIKSFATKLALQRHMNVHKHKTKLRYVCVVCDKQFSNIDKLKIHVVTCHDTQMTENKASQDDKRVNKVSAKITRSGTVVDSAREEKKNFKYTCKICSKQFIYQKSFLSHSKTHAEYNTNASDDVLDQSTNKATDEQNNKMSMFRENESEEEEEEEDDDDSDLPIESLQCTQCGKLFATKRNLKRHISTHSGLKFNCSTCGKGFSRIDKLKDHEQSKHKEEIFGNTDDEDDDEEDNESKINENSENRKKDRHNRPHKCVLCPKAFAQAQSLANHVERHKRVKDTQKRFLCEKCSKCFAQSGSLVAHMRTHTGIKPYVCNVCNRAFTKSTYLQLHLRTHSGEKPYICQYCSRAFARANTLARHITMHTGEAKYHCTICTKSFRRLTSLNEHTYTHTGQRPYACKLCTKRYNNAGSLYAHTKKCKAQQLSTSTTTAFAVSTTDSAPQQNDTSMPQLLIYSQRKLVEETTVGQVVSTPQYMVTNVHNQKTVPANVIQPFTVEDPNMYNSKQFKNSYYAIYPNM</sequence>
<dbReference type="SUPFAM" id="SSF57667">
    <property type="entry name" value="beta-beta-alpha zinc fingers"/>
    <property type="match status" value="6"/>
</dbReference>
<feature type="domain" description="C2H2-type" evidence="13">
    <location>
        <begin position="398"/>
        <end position="425"/>
    </location>
</feature>
<dbReference type="Pfam" id="PF13912">
    <property type="entry name" value="zf-C2H2_6"/>
    <property type="match status" value="2"/>
</dbReference>
<evidence type="ECO:0000313" key="15">
    <source>
        <dbReference type="EMBL" id="KAL0126474.1"/>
    </source>
</evidence>
<comment type="caution">
    <text evidence="15">The sequence shown here is derived from an EMBL/GenBank/DDBJ whole genome shotgun (WGS) entry which is preliminary data.</text>
</comment>
<feature type="region of interest" description="Disordered" evidence="12">
    <location>
        <begin position="428"/>
        <end position="471"/>
    </location>
</feature>
<dbReference type="FunFam" id="3.30.160.60:FF:000303">
    <property type="entry name" value="Zinc finger protein 41"/>
    <property type="match status" value="1"/>
</dbReference>
<dbReference type="GO" id="GO:0008270">
    <property type="term" value="F:zinc ion binding"/>
    <property type="evidence" value="ECO:0007669"/>
    <property type="project" value="UniProtKB-UniRule"/>
</dbReference>
<feature type="compositionally biased region" description="Basic and acidic residues" evidence="12">
    <location>
        <begin position="517"/>
        <end position="528"/>
    </location>
</feature>
<dbReference type="InterPro" id="IPR050752">
    <property type="entry name" value="C2H2-ZF_domain"/>
</dbReference>
<keyword evidence="3" id="KW-0677">Repeat</keyword>
<evidence type="ECO:0000313" key="16">
    <source>
        <dbReference type="Proteomes" id="UP001430953"/>
    </source>
</evidence>
<feature type="compositionally biased region" description="Acidic residues" evidence="12">
    <location>
        <begin position="454"/>
        <end position="469"/>
    </location>
</feature>
<keyword evidence="16" id="KW-1185">Reference proteome</keyword>
<organism evidence="15 16">
    <name type="scientific">Cardiocondyla obscurior</name>
    <dbReference type="NCBI Taxonomy" id="286306"/>
    <lineage>
        <taxon>Eukaryota</taxon>
        <taxon>Metazoa</taxon>
        <taxon>Ecdysozoa</taxon>
        <taxon>Arthropoda</taxon>
        <taxon>Hexapoda</taxon>
        <taxon>Insecta</taxon>
        <taxon>Pterygota</taxon>
        <taxon>Neoptera</taxon>
        <taxon>Endopterygota</taxon>
        <taxon>Hymenoptera</taxon>
        <taxon>Apocrita</taxon>
        <taxon>Aculeata</taxon>
        <taxon>Formicoidea</taxon>
        <taxon>Formicidae</taxon>
        <taxon>Myrmicinae</taxon>
        <taxon>Cardiocondyla</taxon>
    </lineage>
</organism>
<keyword evidence="4 10" id="KW-0863">Zinc-finger</keyword>
<dbReference type="AlphaFoldDB" id="A0AAW2GE40"/>
<dbReference type="PANTHER" id="PTHR24384:SF189">
    <property type="entry name" value="C2H2-TYPE DOMAIN-CONTAINING PROTEIN-RELATED"/>
    <property type="match status" value="1"/>
</dbReference>
<evidence type="ECO:0000256" key="3">
    <source>
        <dbReference type="ARBA" id="ARBA00022737"/>
    </source>
</evidence>
<dbReference type="PROSITE" id="PS50157">
    <property type="entry name" value="ZINC_FINGER_C2H2_2"/>
    <property type="match status" value="10"/>
</dbReference>
<evidence type="ECO:0000256" key="11">
    <source>
        <dbReference type="PROSITE-ProRule" id="PRU01263"/>
    </source>
</evidence>
<dbReference type="GO" id="GO:0000978">
    <property type="term" value="F:RNA polymerase II cis-regulatory region sequence-specific DNA binding"/>
    <property type="evidence" value="ECO:0007669"/>
    <property type="project" value="TreeGrafter"/>
</dbReference>
<evidence type="ECO:0000256" key="10">
    <source>
        <dbReference type="PROSITE-ProRule" id="PRU00042"/>
    </source>
</evidence>
<proteinExistence type="predicted"/>
<dbReference type="PROSITE" id="PS00028">
    <property type="entry name" value="ZINC_FINGER_C2H2_1"/>
    <property type="match status" value="10"/>
</dbReference>
<dbReference type="InterPro" id="IPR012934">
    <property type="entry name" value="Znf_AD"/>
</dbReference>
<feature type="compositionally biased region" description="Polar residues" evidence="12">
    <location>
        <begin position="428"/>
        <end position="438"/>
    </location>
</feature>
<dbReference type="SMART" id="SM00868">
    <property type="entry name" value="zf-AD"/>
    <property type="match status" value="1"/>
</dbReference>
<gene>
    <name evidence="15" type="ORF">PUN28_005083</name>
</gene>
<dbReference type="Pfam" id="PF07776">
    <property type="entry name" value="zf-AD"/>
    <property type="match status" value="1"/>
</dbReference>
<evidence type="ECO:0000259" key="13">
    <source>
        <dbReference type="PROSITE" id="PS50157"/>
    </source>
</evidence>
<feature type="domain" description="C2H2-type" evidence="13">
    <location>
        <begin position="303"/>
        <end position="330"/>
    </location>
</feature>
<evidence type="ECO:0000256" key="2">
    <source>
        <dbReference type="ARBA" id="ARBA00022723"/>
    </source>
</evidence>
<dbReference type="InterPro" id="IPR036236">
    <property type="entry name" value="Znf_C2H2_sf"/>
</dbReference>
<feature type="domain" description="C2H2-type" evidence="13">
    <location>
        <begin position="562"/>
        <end position="589"/>
    </location>
</feature>
<feature type="domain" description="C2H2-type" evidence="13">
    <location>
        <begin position="622"/>
        <end position="649"/>
    </location>
</feature>
<dbReference type="SMART" id="SM00355">
    <property type="entry name" value="ZnF_C2H2"/>
    <property type="match status" value="11"/>
</dbReference>
<dbReference type="PANTHER" id="PTHR24384">
    <property type="entry name" value="FINGER PUTATIVE TRANSCRIPTION FACTOR FAMILY-RELATED"/>
    <property type="match status" value="1"/>
</dbReference>
<keyword evidence="2 11" id="KW-0479">Metal-binding</keyword>
<evidence type="ECO:0000256" key="8">
    <source>
        <dbReference type="ARBA" id="ARBA00023163"/>
    </source>
</evidence>
<feature type="binding site" evidence="11">
    <location>
        <position position="21"/>
    </location>
    <ligand>
        <name>Zn(2+)</name>
        <dbReference type="ChEBI" id="CHEBI:29105"/>
    </ligand>
</feature>
<dbReference type="PROSITE" id="PS51915">
    <property type="entry name" value="ZAD"/>
    <property type="match status" value="1"/>
</dbReference>
<evidence type="ECO:0000256" key="5">
    <source>
        <dbReference type="ARBA" id="ARBA00022833"/>
    </source>
</evidence>
<name>A0AAW2GE40_9HYME</name>
<feature type="compositionally biased region" description="Acidic residues" evidence="12">
    <location>
        <begin position="532"/>
        <end position="542"/>
    </location>
</feature>
<dbReference type="Pfam" id="PF00096">
    <property type="entry name" value="zf-C2H2"/>
    <property type="match status" value="7"/>
</dbReference>
<evidence type="ECO:0000256" key="6">
    <source>
        <dbReference type="ARBA" id="ARBA00023015"/>
    </source>
</evidence>
<dbReference type="GO" id="GO:0000981">
    <property type="term" value="F:DNA-binding transcription factor activity, RNA polymerase II-specific"/>
    <property type="evidence" value="ECO:0007669"/>
    <property type="project" value="TreeGrafter"/>
</dbReference>
<feature type="domain" description="C2H2-type" evidence="13">
    <location>
        <begin position="501"/>
        <end position="527"/>
    </location>
</feature>
<feature type="region of interest" description="Disordered" evidence="12">
    <location>
        <begin position="517"/>
        <end position="559"/>
    </location>
</feature>
<dbReference type="FunFam" id="3.30.160.60:FF:000100">
    <property type="entry name" value="Zinc finger 45-like"/>
    <property type="match status" value="1"/>
</dbReference>
<accession>A0AAW2GE40</accession>
<feature type="domain" description="C2H2-type" evidence="13">
    <location>
        <begin position="474"/>
        <end position="501"/>
    </location>
</feature>
<keyword evidence="5 11" id="KW-0862">Zinc</keyword>
<dbReference type="Gene3D" id="3.40.1800.20">
    <property type="match status" value="1"/>
</dbReference>
<evidence type="ECO:0000256" key="4">
    <source>
        <dbReference type="ARBA" id="ARBA00022771"/>
    </source>
</evidence>
<feature type="compositionally biased region" description="Basic and acidic residues" evidence="12">
    <location>
        <begin position="439"/>
        <end position="453"/>
    </location>
</feature>
<keyword evidence="8" id="KW-0804">Transcription</keyword>
<keyword evidence="9" id="KW-0539">Nucleus</keyword>
<evidence type="ECO:0000259" key="14">
    <source>
        <dbReference type="PROSITE" id="PS51915"/>
    </source>
</evidence>
<keyword evidence="6" id="KW-0805">Transcription regulation</keyword>
<keyword evidence="7" id="KW-0238">DNA-binding</keyword>
<feature type="domain" description="C2H2-type" evidence="13">
    <location>
        <begin position="333"/>
        <end position="361"/>
    </location>
</feature>
<dbReference type="SUPFAM" id="SSF57716">
    <property type="entry name" value="Glucocorticoid receptor-like (DNA-binding domain)"/>
    <property type="match status" value="1"/>
</dbReference>
<evidence type="ECO:0000256" key="9">
    <source>
        <dbReference type="ARBA" id="ARBA00023242"/>
    </source>
</evidence>
<feature type="binding site" evidence="11">
    <location>
        <position position="65"/>
    </location>
    <ligand>
        <name>Zn(2+)</name>
        <dbReference type="ChEBI" id="CHEBI:29105"/>
    </ligand>
</feature>
<feature type="binding site" evidence="11">
    <location>
        <position position="68"/>
    </location>
    <ligand>
        <name>Zn(2+)</name>
        <dbReference type="ChEBI" id="CHEBI:29105"/>
    </ligand>
</feature>
<dbReference type="FunFam" id="3.30.160.60:FF:002343">
    <property type="entry name" value="Zinc finger protein 33A"/>
    <property type="match status" value="2"/>
</dbReference>
<dbReference type="EMBL" id="JADYXP020000004">
    <property type="protein sequence ID" value="KAL0126474.1"/>
    <property type="molecule type" value="Genomic_DNA"/>
</dbReference>
<feature type="domain" description="C2H2-type" evidence="13">
    <location>
        <begin position="650"/>
        <end position="677"/>
    </location>
</feature>
<dbReference type="InterPro" id="IPR013087">
    <property type="entry name" value="Znf_C2H2_type"/>
</dbReference>
<feature type="compositionally biased region" description="Basic and acidic residues" evidence="12">
    <location>
        <begin position="543"/>
        <end position="554"/>
    </location>
</feature>
<comment type="subcellular location">
    <subcellularLocation>
        <location evidence="1">Nucleus</location>
    </subcellularLocation>
</comment>
<feature type="domain" description="C2H2-type" evidence="13">
    <location>
        <begin position="594"/>
        <end position="621"/>
    </location>
</feature>
<dbReference type="Proteomes" id="UP001430953">
    <property type="component" value="Unassembled WGS sequence"/>
</dbReference>
<protein>
    <submittedName>
        <fullName evidence="15">Uncharacterized protein</fullName>
    </submittedName>
</protein>
<reference evidence="15 16" key="1">
    <citation type="submission" date="2023-03" db="EMBL/GenBank/DDBJ databases">
        <title>High recombination rates correlate with genetic variation in Cardiocondyla obscurior ants.</title>
        <authorList>
            <person name="Errbii M."/>
        </authorList>
    </citation>
    <scope>NUCLEOTIDE SEQUENCE [LARGE SCALE GENOMIC DNA]</scope>
    <source>
        <strain evidence="15">Alpha-2009</strain>
        <tissue evidence="15">Whole body</tissue>
    </source>
</reference>
<evidence type="ECO:0000256" key="1">
    <source>
        <dbReference type="ARBA" id="ARBA00004123"/>
    </source>
</evidence>
<dbReference type="GO" id="GO:0005634">
    <property type="term" value="C:nucleus"/>
    <property type="evidence" value="ECO:0007669"/>
    <property type="project" value="UniProtKB-SubCell"/>
</dbReference>
<evidence type="ECO:0000256" key="7">
    <source>
        <dbReference type="ARBA" id="ARBA00023125"/>
    </source>
</evidence>
<feature type="domain" description="C2H2-type" evidence="13">
    <location>
        <begin position="678"/>
        <end position="705"/>
    </location>
</feature>
<evidence type="ECO:0000256" key="12">
    <source>
        <dbReference type="SAM" id="MobiDB-lite"/>
    </source>
</evidence>